<sequence>MAVEFQAAQAVADAILYEGYLLYPYRRSSAKNRVRWQFGVLLPEPWAAKNLTDPGTSVAGSAESWWQQTECLFAALPTDVVHCRLRFLHLRRRSVEELGPDGIYREVDRVDVGARTALSFDEAVPHEFDAQLPIGELLAGERRFDVWLPASEDVEPLAGVGRVRREGWPLRASLTLSMATCDAPLYRLRARVENTGDVPGPEATRDEALRHALLSTHLLLAVPGGSFVSLLDPPDWAENSARACANVRTFPVLAGDGVVLSSPILLYDHPRVAPESPGDLHDSAEIDEILSLRTLTLTDAEKREARATDPRAAAILDRVEAMPPETMARLHGRAEVPWWNPEADAAVAPETNTVMVGGTPVRRGSRVRLRPRLRGTDPQDMFLDGRTARVEGVLLDVDGSHHLAVILEDDPGADLHQWYGRFRYFAPDETEALGEPE</sequence>
<dbReference type="AlphaFoldDB" id="A0A5M3W2A6"/>
<dbReference type="Proteomes" id="UP000334990">
    <property type="component" value="Unassembled WGS sequence"/>
</dbReference>
<evidence type="ECO:0000313" key="2">
    <source>
        <dbReference type="Proteomes" id="UP000334990"/>
    </source>
</evidence>
<reference evidence="1 2" key="1">
    <citation type="submission" date="2019-10" db="EMBL/GenBank/DDBJ databases">
        <title>Whole genome shotgun sequence of Acrocarpospora corrugata NBRC 13972.</title>
        <authorList>
            <person name="Ichikawa N."/>
            <person name="Kimura A."/>
            <person name="Kitahashi Y."/>
            <person name="Komaki H."/>
            <person name="Oguchi A."/>
        </authorList>
    </citation>
    <scope>NUCLEOTIDE SEQUENCE [LARGE SCALE GENOMIC DNA]</scope>
    <source>
        <strain evidence="1 2">NBRC 13972</strain>
    </source>
</reference>
<evidence type="ECO:0000313" key="1">
    <source>
        <dbReference type="EMBL" id="GES01271.1"/>
    </source>
</evidence>
<organism evidence="1 2">
    <name type="scientific">Acrocarpospora corrugata</name>
    <dbReference type="NCBI Taxonomy" id="35763"/>
    <lineage>
        <taxon>Bacteria</taxon>
        <taxon>Bacillati</taxon>
        <taxon>Actinomycetota</taxon>
        <taxon>Actinomycetes</taxon>
        <taxon>Streptosporangiales</taxon>
        <taxon>Streptosporangiaceae</taxon>
        <taxon>Acrocarpospora</taxon>
    </lineage>
</organism>
<dbReference type="OrthoDB" id="264096at2"/>
<keyword evidence="2" id="KW-1185">Reference proteome</keyword>
<comment type="caution">
    <text evidence="1">The sequence shown here is derived from an EMBL/GenBank/DDBJ whole genome shotgun (WGS) entry which is preliminary data.</text>
</comment>
<accession>A0A5M3W2A6</accession>
<name>A0A5M3W2A6_9ACTN</name>
<proteinExistence type="predicted"/>
<gene>
    <name evidence="1" type="ORF">Acor_33350</name>
</gene>
<dbReference type="EMBL" id="BLAD01000049">
    <property type="protein sequence ID" value="GES01271.1"/>
    <property type="molecule type" value="Genomic_DNA"/>
</dbReference>
<protein>
    <submittedName>
        <fullName evidence="1">Uncharacterized protein</fullName>
    </submittedName>
</protein>
<dbReference type="RefSeq" id="WP_155337564.1">
    <property type="nucleotide sequence ID" value="NZ_BAAABN010000032.1"/>
</dbReference>